<name>A0A3M4LDY9_PSEA0</name>
<evidence type="ECO:0000313" key="1">
    <source>
        <dbReference type="EMBL" id="RMQ39181.1"/>
    </source>
</evidence>
<dbReference type="AlphaFoldDB" id="A0A3M4LDY9"/>
<organism evidence="1 2">
    <name type="scientific">Pseudomonas amygdali pv. mori</name>
    <dbReference type="NCBI Taxonomy" id="34065"/>
    <lineage>
        <taxon>Bacteria</taxon>
        <taxon>Pseudomonadati</taxon>
        <taxon>Pseudomonadota</taxon>
        <taxon>Gammaproteobacteria</taxon>
        <taxon>Pseudomonadales</taxon>
        <taxon>Pseudomonadaceae</taxon>
        <taxon>Pseudomonas</taxon>
        <taxon>Pseudomonas amygdali</taxon>
    </lineage>
</organism>
<reference evidence="1 2" key="1">
    <citation type="submission" date="2018-08" db="EMBL/GenBank/DDBJ databases">
        <title>Recombination of ecologically and evolutionarily significant loci maintains genetic cohesion in the Pseudomonas syringae species complex.</title>
        <authorList>
            <person name="Dillon M."/>
            <person name="Thakur S."/>
            <person name="Almeida R.N.D."/>
            <person name="Weir B.S."/>
            <person name="Guttman D.S."/>
        </authorList>
    </citation>
    <scope>NUCLEOTIDE SEQUENCE [LARGE SCALE GENOMIC DNA]</scope>
    <source>
        <strain evidence="1 2">ICMP 535</strain>
    </source>
</reference>
<gene>
    <name evidence="1" type="ORF">ALQ05_00760</name>
</gene>
<accession>A0A3M4LDY9</accession>
<comment type="caution">
    <text evidence="1">The sequence shown here is derived from an EMBL/GenBank/DDBJ whole genome shotgun (WGS) entry which is preliminary data.</text>
</comment>
<proteinExistence type="predicted"/>
<evidence type="ECO:0000313" key="2">
    <source>
        <dbReference type="Proteomes" id="UP000279553"/>
    </source>
</evidence>
<dbReference type="EMBL" id="RBRD01000094">
    <property type="protein sequence ID" value="RMQ39181.1"/>
    <property type="molecule type" value="Genomic_DNA"/>
</dbReference>
<dbReference type="Proteomes" id="UP000279553">
    <property type="component" value="Unassembled WGS sequence"/>
</dbReference>
<protein>
    <submittedName>
        <fullName evidence="1">Uncharacterized protein</fullName>
    </submittedName>
</protein>
<sequence length="55" mass="5888">MAFRLLPTGRGSELVRESFISGDTPPADVTAPSRISPLLRLSARIKSGLAYNDEG</sequence>